<proteinExistence type="predicted"/>
<feature type="compositionally biased region" description="Basic and acidic residues" evidence="1">
    <location>
        <begin position="87"/>
        <end position="97"/>
    </location>
</feature>
<gene>
    <name evidence="2" type="ORF">NTJ_04734</name>
</gene>
<reference evidence="2 3" key="1">
    <citation type="submission" date="2023-09" db="EMBL/GenBank/DDBJ databases">
        <title>Nesidiocoris tenuis whole genome shotgun sequence.</title>
        <authorList>
            <person name="Shibata T."/>
            <person name="Shimoda M."/>
            <person name="Kobayashi T."/>
            <person name="Uehara T."/>
        </authorList>
    </citation>
    <scope>NUCLEOTIDE SEQUENCE [LARGE SCALE GENOMIC DNA]</scope>
    <source>
        <strain evidence="2 3">Japan</strain>
    </source>
</reference>
<name>A0ABN7AI39_9HEMI</name>
<evidence type="ECO:0000313" key="2">
    <source>
        <dbReference type="EMBL" id="BES91926.1"/>
    </source>
</evidence>
<sequence>MLFFEISNGIVSKSKISADGMMPFVNVQSMQMREVLLLKFYPAPEPNGNRSAVSFANIPLFSRSERGDRKAEHTDSTPPPPSILRNESQHDSNRTFA</sequence>
<protein>
    <submittedName>
        <fullName evidence="2">Uncharacterized protein</fullName>
    </submittedName>
</protein>
<feature type="compositionally biased region" description="Basic and acidic residues" evidence="1">
    <location>
        <begin position="64"/>
        <end position="75"/>
    </location>
</feature>
<accession>A0ABN7AI39</accession>
<evidence type="ECO:0000313" key="3">
    <source>
        <dbReference type="Proteomes" id="UP001307889"/>
    </source>
</evidence>
<dbReference type="EMBL" id="AP028911">
    <property type="protein sequence ID" value="BES91926.1"/>
    <property type="molecule type" value="Genomic_DNA"/>
</dbReference>
<evidence type="ECO:0000256" key="1">
    <source>
        <dbReference type="SAM" id="MobiDB-lite"/>
    </source>
</evidence>
<dbReference type="Proteomes" id="UP001307889">
    <property type="component" value="Chromosome 3"/>
</dbReference>
<organism evidence="2 3">
    <name type="scientific">Nesidiocoris tenuis</name>
    <dbReference type="NCBI Taxonomy" id="355587"/>
    <lineage>
        <taxon>Eukaryota</taxon>
        <taxon>Metazoa</taxon>
        <taxon>Ecdysozoa</taxon>
        <taxon>Arthropoda</taxon>
        <taxon>Hexapoda</taxon>
        <taxon>Insecta</taxon>
        <taxon>Pterygota</taxon>
        <taxon>Neoptera</taxon>
        <taxon>Paraneoptera</taxon>
        <taxon>Hemiptera</taxon>
        <taxon>Heteroptera</taxon>
        <taxon>Panheteroptera</taxon>
        <taxon>Cimicomorpha</taxon>
        <taxon>Miridae</taxon>
        <taxon>Dicyphina</taxon>
        <taxon>Nesidiocoris</taxon>
    </lineage>
</organism>
<feature type="region of interest" description="Disordered" evidence="1">
    <location>
        <begin position="64"/>
        <end position="97"/>
    </location>
</feature>
<keyword evidence="3" id="KW-1185">Reference proteome</keyword>